<dbReference type="PROSITE" id="PS50181">
    <property type="entry name" value="FBOX"/>
    <property type="match status" value="1"/>
</dbReference>
<organism evidence="2 3">
    <name type="scientific">Roridomyces roridus</name>
    <dbReference type="NCBI Taxonomy" id="1738132"/>
    <lineage>
        <taxon>Eukaryota</taxon>
        <taxon>Fungi</taxon>
        <taxon>Dikarya</taxon>
        <taxon>Basidiomycota</taxon>
        <taxon>Agaricomycotina</taxon>
        <taxon>Agaricomycetes</taxon>
        <taxon>Agaricomycetidae</taxon>
        <taxon>Agaricales</taxon>
        <taxon>Marasmiineae</taxon>
        <taxon>Mycenaceae</taxon>
        <taxon>Roridomyces</taxon>
    </lineage>
</organism>
<dbReference type="SUPFAM" id="SSF81383">
    <property type="entry name" value="F-box domain"/>
    <property type="match status" value="1"/>
</dbReference>
<feature type="domain" description="F-box" evidence="1">
    <location>
        <begin position="1"/>
        <end position="51"/>
    </location>
</feature>
<dbReference type="InterPro" id="IPR001810">
    <property type="entry name" value="F-box_dom"/>
</dbReference>
<gene>
    <name evidence="2" type="ORF">FB45DRAFT_899736</name>
</gene>
<dbReference type="Proteomes" id="UP001221142">
    <property type="component" value="Unassembled WGS sequence"/>
</dbReference>
<accession>A0AAD7C7T0</accession>
<evidence type="ECO:0000259" key="1">
    <source>
        <dbReference type="PROSITE" id="PS50181"/>
    </source>
</evidence>
<dbReference type="Gene3D" id="1.20.1280.50">
    <property type="match status" value="1"/>
</dbReference>
<reference evidence="2" key="1">
    <citation type="submission" date="2023-03" db="EMBL/GenBank/DDBJ databases">
        <title>Massive genome expansion in bonnet fungi (Mycena s.s.) driven by repeated elements and novel gene families across ecological guilds.</title>
        <authorList>
            <consortium name="Lawrence Berkeley National Laboratory"/>
            <person name="Harder C.B."/>
            <person name="Miyauchi S."/>
            <person name="Viragh M."/>
            <person name="Kuo A."/>
            <person name="Thoen E."/>
            <person name="Andreopoulos B."/>
            <person name="Lu D."/>
            <person name="Skrede I."/>
            <person name="Drula E."/>
            <person name="Henrissat B."/>
            <person name="Morin E."/>
            <person name="Kohler A."/>
            <person name="Barry K."/>
            <person name="LaButti K."/>
            <person name="Morin E."/>
            <person name="Salamov A."/>
            <person name="Lipzen A."/>
            <person name="Mereny Z."/>
            <person name="Hegedus B."/>
            <person name="Baldrian P."/>
            <person name="Stursova M."/>
            <person name="Weitz H."/>
            <person name="Taylor A."/>
            <person name="Grigoriev I.V."/>
            <person name="Nagy L.G."/>
            <person name="Martin F."/>
            <person name="Kauserud H."/>
        </authorList>
    </citation>
    <scope>NUCLEOTIDE SEQUENCE</scope>
    <source>
        <strain evidence="2">9284</strain>
    </source>
</reference>
<evidence type="ECO:0000313" key="2">
    <source>
        <dbReference type="EMBL" id="KAJ7641241.1"/>
    </source>
</evidence>
<sequence length="493" mass="55889">MNLVPPEILSEILSLLDPKTLLGCSTVCRTWHESIRDTPNLQYIIELWRDGLEPGYDGHLPVKECLNTLHQRRQAWRNISWKCQKVIDIPGIQVCKAYELVGGVLAVQERGAPNFCTLPLAELAVDSDTSVSTQVLPMEIDLENYLDFNMDPTQDLLVILCQQEAGLRHIFFRTVSGLQPHPRALEPSIIFTVNDEDLPGSLSIHIAEDLVAVSVLYPAQVYIFKWQCATLLANIRPPGRGTCFQFLSSRALLLVSPEDEGRMEIHTISDDERGSVTHVATLRLPTVASGWLISLIWLHSGPICGRAMHRRLFSSADTCHIYSFHVQYTKAHVAFWARLFVHHRTLRRYISEYFRQECTPPTPIDVPWEEWGPDETRMLQGDHRRWHRHVHGERVILPSNRASSLHVLDFSLSAAGAPVISSDWPVDEMILGPTTIEPHSESPFESPVTTTLPFRSTLRDIPTRESFDQFLLEQDCVLGADSQDPNKITVFVF</sequence>
<dbReference type="EMBL" id="JARKIF010000004">
    <property type="protein sequence ID" value="KAJ7641241.1"/>
    <property type="molecule type" value="Genomic_DNA"/>
</dbReference>
<dbReference type="InterPro" id="IPR036047">
    <property type="entry name" value="F-box-like_dom_sf"/>
</dbReference>
<proteinExistence type="predicted"/>
<protein>
    <recommendedName>
        <fullName evidence="1">F-box domain-containing protein</fullName>
    </recommendedName>
</protein>
<dbReference type="SMART" id="SM00256">
    <property type="entry name" value="FBOX"/>
    <property type="match status" value="1"/>
</dbReference>
<dbReference type="AlphaFoldDB" id="A0AAD7C7T0"/>
<comment type="caution">
    <text evidence="2">The sequence shown here is derived from an EMBL/GenBank/DDBJ whole genome shotgun (WGS) entry which is preliminary data.</text>
</comment>
<keyword evidence="3" id="KW-1185">Reference proteome</keyword>
<dbReference type="Pfam" id="PF12937">
    <property type="entry name" value="F-box-like"/>
    <property type="match status" value="1"/>
</dbReference>
<evidence type="ECO:0000313" key="3">
    <source>
        <dbReference type="Proteomes" id="UP001221142"/>
    </source>
</evidence>
<name>A0AAD7C7T0_9AGAR</name>